<keyword evidence="7 13" id="KW-0808">Transferase</keyword>
<evidence type="ECO:0000256" key="6">
    <source>
        <dbReference type="ARBA" id="ARBA00022490"/>
    </source>
</evidence>
<dbReference type="Gene3D" id="3.40.50.300">
    <property type="entry name" value="P-loop containing nucleotide triphosphate hydrolases"/>
    <property type="match status" value="1"/>
</dbReference>
<dbReference type="Pfam" id="PF00625">
    <property type="entry name" value="Guanylate_kin"/>
    <property type="match status" value="1"/>
</dbReference>
<comment type="similarity">
    <text evidence="3 13">Belongs to the guanylate kinase family.</text>
</comment>
<protein>
    <recommendedName>
        <fullName evidence="5 13">Guanylate kinase</fullName>
        <ecNumber evidence="4 13">2.7.4.8</ecNumber>
    </recommendedName>
    <alternativeName>
        <fullName evidence="11 13">GMP kinase</fullName>
    </alternativeName>
</protein>
<dbReference type="InterPro" id="IPR008144">
    <property type="entry name" value="Guanylate_kin-like_dom"/>
</dbReference>
<evidence type="ECO:0000256" key="8">
    <source>
        <dbReference type="ARBA" id="ARBA00022741"/>
    </source>
</evidence>
<keyword evidence="6 13" id="KW-0963">Cytoplasm</keyword>
<dbReference type="GO" id="GO:0005829">
    <property type="term" value="C:cytosol"/>
    <property type="evidence" value="ECO:0007669"/>
    <property type="project" value="TreeGrafter"/>
</dbReference>
<evidence type="ECO:0000256" key="3">
    <source>
        <dbReference type="ARBA" id="ARBA00005790"/>
    </source>
</evidence>
<evidence type="ECO:0000256" key="5">
    <source>
        <dbReference type="ARBA" id="ARBA00016296"/>
    </source>
</evidence>
<dbReference type="FunFam" id="3.30.63.10:FF:000005">
    <property type="entry name" value="Guanylate kinase"/>
    <property type="match status" value="1"/>
</dbReference>
<evidence type="ECO:0000256" key="2">
    <source>
        <dbReference type="ARBA" id="ARBA00004496"/>
    </source>
</evidence>
<evidence type="ECO:0000256" key="4">
    <source>
        <dbReference type="ARBA" id="ARBA00012961"/>
    </source>
</evidence>
<organism evidence="15 16">
    <name type="scientific">Bremerella cremea</name>
    <dbReference type="NCBI Taxonomy" id="1031537"/>
    <lineage>
        <taxon>Bacteria</taxon>
        <taxon>Pseudomonadati</taxon>
        <taxon>Planctomycetota</taxon>
        <taxon>Planctomycetia</taxon>
        <taxon>Pirellulales</taxon>
        <taxon>Pirellulaceae</taxon>
        <taxon>Bremerella</taxon>
    </lineage>
</organism>
<name>A0A368KW91_9BACT</name>
<dbReference type="AlphaFoldDB" id="A0A368KW91"/>
<evidence type="ECO:0000259" key="14">
    <source>
        <dbReference type="PROSITE" id="PS50052"/>
    </source>
</evidence>
<feature type="binding site" evidence="13">
    <location>
        <begin position="14"/>
        <end position="21"/>
    </location>
    <ligand>
        <name>ATP</name>
        <dbReference type="ChEBI" id="CHEBI:30616"/>
    </ligand>
</feature>
<comment type="caution">
    <text evidence="15">The sequence shown here is derived from an EMBL/GenBank/DDBJ whole genome shotgun (WGS) entry which is preliminary data.</text>
</comment>
<evidence type="ECO:0000256" key="13">
    <source>
        <dbReference type="HAMAP-Rule" id="MF_00328"/>
    </source>
</evidence>
<comment type="subcellular location">
    <subcellularLocation>
        <location evidence="2 13">Cytoplasm</location>
    </subcellularLocation>
</comment>
<evidence type="ECO:0000313" key="16">
    <source>
        <dbReference type="Proteomes" id="UP000253562"/>
    </source>
</evidence>
<keyword evidence="8 13" id="KW-0547">Nucleotide-binding</keyword>
<dbReference type="PROSITE" id="PS50052">
    <property type="entry name" value="GUANYLATE_KINASE_2"/>
    <property type="match status" value="1"/>
</dbReference>
<dbReference type="SUPFAM" id="SSF52540">
    <property type="entry name" value="P-loop containing nucleoside triphosphate hydrolases"/>
    <property type="match status" value="1"/>
</dbReference>
<keyword evidence="9 13" id="KW-0418">Kinase</keyword>
<evidence type="ECO:0000256" key="7">
    <source>
        <dbReference type="ARBA" id="ARBA00022679"/>
    </source>
</evidence>
<dbReference type="SMART" id="SM00072">
    <property type="entry name" value="GuKc"/>
    <property type="match status" value="1"/>
</dbReference>
<evidence type="ECO:0000313" key="15">
    <source>
        <dbReference type="EMBL" id="RCS54629.1"/>
    </source>
</evidence>
<dbReference type="EMBL" id="QPEX01000010">
    <property type="protein sequence ID" value="RCS54629.1"/>
    <property type="molecule type" value="Genomic_DNA"/>
</dbReference>
<dbReference type="HAMAP" id="MF_00328">
    <property type="entry name" value="Guanylate_kinase"/>
    <property type="match status" value="1"/>
</dbReference>
<reference evidence="15 16" key="1">
    <citation type="submission" date="2018-07" db="EMBL/GenBank/DDBJ databases">
        <title>Comparative genomes isolates from brazilian mangrove.</title>
        <authorList>
            <person name="De Araujo J.E."/>
            <person name="Taketani R.G."/>
            <person name="Silva M.C.P."/>
            <person name="Lourenco M.V."/>
            <person name="Oliveira V.M."/>
            <person name="Andreote F.D."/>
        </authorList>
    </citation>
    <scope>NUCLEOTIDE SEQUENCE [LARGE SCALE GENOMIC DNA]</scope>
    <source>
        <strain evidence="15 16">HEX PRIS-MGV</strain>
    </source>
</reference>
<dbReference type="EC" id="2.7.4.8" evidence="4 13"/>
<comment type="function">
    <text evidence="1 13">Essential for recycling GMP and indirectly, cGMP.</text>
</comment>
<evidence type="ECO:0000256" key="12">
    <source>
        <dbReference type="ARBA" id="ARBA00048594"/>
    </source>
</evidence>
<comment type="catalytic activity">
    <reaction evidence="12 13">
        <text>GMP + ATP = GDP + ADP</text>
        <dbReference type="Rhea" id="RHEA:20780"/>
        <dbReference type="ChEBI" id="CHEBI:30616"/>
        <dbReference type="ChEBI" id="CHEBI:58115"/>
        <dbReference type="ChEBI" id="CHEBI:58189"/>
        <dbReference type="ChEBI" id="CHEBI:456216"/>
        <dbReference type="EC" id="2.7.4.8"/>
    </reaction>
</comment>
<dbReference type="PANTHER" id="PTHR23117:SF13">
    <property type="entry name" value="GUANYLATE KINASE"/>
    <property type="match status" value="1"/>
</dbReference>
<keyword evidence="10 13" id="KW-0067">ATP-binding</keyword>
<accession>A0A368KW91</accession>
<proteinExistence type="inferred from homology"/>
<dbReference type="RefSeq" id="WP_114367694.1">
    <property type="nucleotide sequence ID" value="NZ_QPEX01000010.1"/>
</dbReference>
<evidence type="ECO:0000256" key="11">
    <source>
        <dbReference type="ARBA" id="ARBA00030128"/>
    </source>
</evidence>
<dbReference type="NCBIfam" id="TIGR03263">
    <property type="entry name" value="guanyl_kin"/>
    <property type="match status" value="1"/>
</dbReference>
<dbReference type="InterPro" id="IPR020590">
    <property type="entry name" value="Guanylate_kinase_CS"/>
</dbReference>
<sequence length="200" mass="22364">MNTEAPGILVILSGPSGAGKTTIVRKLLALGVPQIELSISATTRAPRQGEQDGIDYHFLTKEEFERRQAAGEFLEFVEVFRTGHYYGTLRSEVEARLAEGISVLLEIDVEGAVKVAQQYPEAITIFLSPESTEELERRLRDRGTETEEAIERRLETAKSEMGASSWYSYHVLNMADAADQTVTQLADIIRQEKEKRCSKN</sequence>
<dbReference type="GO" id="GO:0004385">
    <property type="term" value="F:GMP kinase activity"/>
    <property type="evidence" value="ECO:0007669"/>
    <property type="project" value="UniProtKB-UniRule"/>
</dbReference>
<feature type="domain" description="Guanylate kinase-like" evidence="14">
    <location>
        <begin position="7"/>
        <end position="190"/>
    </location>
</feature>
<dbReference type="PANTHER" id="PTHR23117">
    <property type="entry name" value="GUANYLATE KINASE-RELATED"/>
    <property type="match status" value="1"/>
</dbReference>
<evidence type="ECO:0000256" key="10">
    <source>
        <dbReference type="ARBA" id="ARBA00022840"/>
    </source>
</evidence>
<dbReference type="InterPro" id="IPR017665">
    <property type="entry name" value="Guanylate_kinase"/>
</dbReference>
<dbReference type="Gene3D" id="3.30.63.10">
    <property type="entry name" value="Guanylate Kinase phosphate binding domain"/>
    <property type="match status" value="1"/>
</dbReference>
<dbReference type="OrthoDB" id="9808150at2"/>
<dbReference type="PROSITE" id="PS00856">
    <property type="entry name" value="GUANYLATE_KINASE_1"/>
    <property type="match status" value="1"/>
</dbReference>
<dbReference type="GO" id="GO:0005524">
    <property type="term" value="F:ATP binding"/>
    <property type="evidence" value="ECO:0007669"/>
    <property type="project" value="UniProtKB-UniRule"/>
</dbReference>
<evidence type="ECO:0000256" key="1">
    <source>
        <dbReference type="ARBA" id="ARBA00003531"/>
    </source>
</evidence>
<dbReference type="InterPro" id="IPR027417">
    <property type="entry name" value="P-loop_NTPase"/>
</dbReference>
<dbReference type="CDD" id="cd00071">
    <property type="entry name" value="GMPK"/>
    <property type="match status" value="1"/>
</dbReference>
<dbReference type="InterPro" id="IPR008145">
    <property type="entry name" value="GK/Ca_channel_bsu"/>
</dbReference>
<evidence type="ECO:0000256" key="9">
    <source>
        <dbReference type="ARBA" id="ARBA00022777"/>
    </source>
</evidence>
<dbReference type="Proteomes" id="UP000253562">
    <property type="component" value="Unassembled WGS sequence"/>
</dbReference>
<gene>
    <name evidence="13" type="primary">gmk</name>
    <name evidence="15" type="ORF">DTL42_05725</name>
</gene>